<evidence type="ECO:0000256" key="2">
    <source>
        <dbReference type="ARBA" id="ARBA00022695"/>
    </source>
</evidence>
<sequence>MWNTGFQHFSRAAAQRVAAGDSGGASSVDGVVAFKTATGGQGAPLESVSSGGERRTVDARGAPLCTSSIRCFVNGNANHNAKECRLVNHKCNKCEKKGHLRRMCREKGDAMASHYLAAELAGGVEGNKKCYNITCVNGSPLFVVVTLNRLSIECEIDSGSAVSAMSKTFYTTYFKHKALIRINGSLRIYDGSPITPRGICSLSVTYRRRTKQIKFYIIDNGCHVPPPPILERDFMSEFNLGISEMKYTDNPFIEETTVAKILMNKFPAVFSNKLGKLNKFKVQLQHKPKVKPIFFKPRPVPFALKPKVDEVLDNLIETGILKSVNYSDYATPIKPVLKSDGTVRVCRDYSSL</sequence>
<dbReference type="Proteomes" id="UP000299102">
    <property type="component" value="Unassembled WGS sequence"/>
</dbReference>
<accession>A0A4C1V9C1</accession>
<evidence type="ECO:0000256" key="3">
    <source>
        <dbReference type="ARBA" id="ARBA00022722"/>
    </source>
</evidence>
<keyword evidence="2" id="KW-0548">Nucleotidyltransferase</keyword>
<gene>
    <name evidence="6" type="ORF">EVAR_20706_1</name>
</gene>
<dbReference type="SMART" id="SM00343">
    <property type="entry name" value="ZnF_C2HC"/>
    <property type="match status" value="2"/>
</dbReference>
<dbReference type="Gene3D" id="2.40.70.10">
    <property type="entry name" value="Acid Proteases"/>
    <property type="match status" value="1"/>
</dbReference>
<comment type="caution">
    <text evidence="6">The sequence shown here is derived from an EMBL/GenBank/DDBJ whole genome shotgun (WGS) entry which is preliminary data.</text>
</comment>
<reference evidence="6 7" key="1">
    <citation type="journal article" date="2019" name="Commun. Biol.">
        <title>The bagworm genome reveals a unique fibroin gene that provides high tensile strength.</title>
        <authorList>
            <person name="Kono N."/>
            <person name="Nakamura H."/>
            <person name="Ohtoshi R."/>
            <person name="Tomita M."/>
            <person name="Numata K."/>
            <person name="Arakawa K."/>
        </authorList>
    </citation>
    <scope>NUCLEOTIDE SEQUENCE [LARGE SCALE GENOMIC DNA]</scope>
</reference>
<evidence type="ECO:0000313" key="7">
    <source>
        <dbReference type="Proteomes" id="UP000299102"/>
    </source>
</evidence>
<dbReference type="PANTHER" id="PTHR37984">
    <property type="entry name" value="PROTEIN CBG26694"/>
    <property type="match status" value="1"/>
</dbReference>
<feature type="domain" description="CCHC-type" evidence="5">
    <location>
        <begin position="90"/>
        <end position="106"/>
    </location>
</feature>
<keyword evidence="4" id="KW-0378">Hydrolase</keyword>
<dbReference type="EMBL" id="BGZK01000302">
    <property type="protein sequence ID" value="GBP35333.1"/>
    <property type="molecule type" value="Genomic_DNA"/>
</dbReference>
<dbReference type="InterPro" id="IPR043502">
    <property type="entry name" value="DNA/RNA_pol_sf"/>
</dbReference>
<keyword evidence="1" id="KW-0808">Transferase</keyword>
<dbReference type="GO" id="GO:0071897">
    <property type="term" value="P:DNA biosynthetic process"/>
    <property type="evidence" value="ECO:0007669"/>
    <property type="project" value="UniProtKB-ARBA"/>
</dbReference>
<protein>
    <submittedName>
        <fullName evidence="6">Uncharacterized protein K02A2.6</fullName>
    </submittedName>
</protein>
<feature type="domain" description="CCHC-type" evidence="5">
    <location>
        <begin position="70"/>
        <end position="86"/>
    </location>
</feature>
<proteinExistence type="predicted"/>
<evidence type="ECO:0000259" key="5">
    <source>
        <dbReference type="SMART" id="SM00343"/>
    </source>
</evidence>
<evidence type="ECO:0000313" key="6">
    <source>
        <dbReference type="EMBL" id="GBP35333.1"/>
    </source>
</evidence>
<keyword evidence="4" id="KW-0255">Endonuclease</keyword>
<dbReference type="GO" id="GO:0003676">
    <property type="term" value="F:nucleic acid binding"/>
    <property type="evidence" value="ECO:0007669"/>
    <property type="project" value="InterPro"/>
</dbReference>
<name>A0A4C1V9C1_EUMVA</name>
<dbReference type="Gene3D" id="4.10.60.10">
    <property type="entry name" value="Zinc finger, CCHC-type"/>
    <property type="match status" value="1"/>
</dbReference>
<dbReference type="SUPFAM" id="SSF50630">
    <property type="entry name" value="Acid proteases"/>
    <property type="match status" value="1"/>
</dbReference>
<dbReference type="GO" id="GO:0004519">
    <property type="term" value="F:endonuclease activity"/>
    <property type="evidence" value="ECO:0007669"/>
    <property type="project" value="UniProtKB-KW"/>
</dbReference>
<evidence type="ECO:0000256" key="1">
    <source>
        <dbReference type="ARBA" id="ARBA00022679"/>
    </source>
</evidence>
<dbReference type="InterPro" id="IPR050951">
    <property type="entry name" value="Retrovirus_Pol_polyprotein"/>
</dbReference>
<dbReference type="SUPFAM" id="SSF56672">
    <property type="entry name" value="DNA/RNA polymerases"/>
    <property type="match status" value="1"/>
</dbReference>
<dbReference type="CDD" id="cd00303">
    <property type="entry name" value="retropepsin_like"/>
    <property type="match status" value="1"/>
</dbReference>
<dbReference type="AlphaFoldDB" id="A0A4C1V9C1"/>
<dbReference type="OrthoDB" id="10058156at2759"/>
<dbReference type="Gene3D" id="3.10.10.10">
    <property type="entry name" value="HIV Type 1 Reverse Transcriptase, subunit A, domain 1"/>
    <property type="match status" value="1"/>
</dbReference>
<organism evidence="6 7">
    <name type="scientific">Eumeta variegata</name>
    <name type="common">Bagworm moth</name>
    <name type="synonym">Eumeta japonica</name>
    <dbReference type="NCBI Taxonomy" id="151549"/>
    <lineage>
        <taxon>Eukaryota</taxon>
        <taxon>Metazoa</taxon>
        <taxon>Ecdysozoa</taxon>
        <taxon>Arthropoda</taxon>
        <taxon>Hexapoda</taxon>
        <taxon>Insecta</taxon>
        <taxon>Pterygota</taxon>
        <taxon>Neoptera</taxon>
        <taxon>Endopterygota</taxon>
        <taxon>Lepidoptera</taxon>
        <taxon>Glossata</taxon>
        <taxon>Ditrysia</taxon>
        <taxon>Tineoidea</taxon>
        <taxon>Psychidae</taxon>
        <taxon>Oiketicinae</taxon>
        <taxon>Eumeta</taxon>
    </lineage>
</organism>
<dbReference type="GO" id="GO:0016779">
    <property type="term" value="F:nucleotidyltransferase activity"/>
    <property type="evidence" value="ECO:0007669"/>
    <property type="project" value="UniProtKB-KW"/>
</dbReference>
<dbReference type="PANTHER" id="PTHR37984:SF5">
    <property type="entry name" value="PROTEIN NYNRIN-LIKE"/>
    <property type="match status" value="1"/>
</dbReference>
<dbReference type="InterPro" id="IPR001878">
    <property type="entry name" value="Znf_CCHC"/>
</dbReference>
<dbReference type="GO" id="GO:0008270">
    <property type="term" value="F:zinc ion binding"/>
    <property type="evidence" value="ECO:0007669"/>
    <property type="project" value="InterPro"/>
</dbReference>
<evidence type="ECO:0000256" key="4">
    <source>
        <dbReference type="ARBA" id="ARBA00022759"/>
    </source>
</evidence>
<dbReference type="InterPro" id="IPR021109">
    <property type="entry name" value="Peptidase_aspartic_dom_sf"/>
</dbReference>
<dbReference type="STRING" id="151549.A0A4C1V9C1"/>
<keyword evidence="7" id="KW-1185">Reference proteome</keyword>
<keyword evidence="3" id="KW-0540">Nuclease</keyword>